<reference evidence="3" key="2">
    <citation type="submission" date="2023-06" db="EMBL/GenBank/DDBJ databases">
        <authorList>
            <consortium name="Lawrence Berkeley National Laboratory"/>
            <person name="Haridas S."/>
            <person name="Hensen N."/>
            <person name="Bonometti L."/>
            <person name="Westerberg I."/>
            <person name="Brannstrom I.O."/>
            <person name="Guillou S."/>
            <person name="Cros-Aarteil S."/>
            <person name="Calhoun S."/>
            <person name="Kuo A."/>
            <person name="Mondo S."/>
            <person name="Pangilinan J."/>
            <person name="Riley R."/>
            <person name="LaButti K."/>
            <person name="Andreopoulos B."/>
            <person name="Lipzen A."/>
            <person name="Chen C."/>
            <person name="Yanf M."/>
            <person name="Daum C."/>
            <person name="Ng V."/>
            <person name="Clum A."/>
            <person name="Steindorff A."/>
            <person name="Ohm R."/>
            <person name="Martin F."/>
            <person name="Silar P."/>
            <person name="Natvig D."/>
            <person name="Lalanne C."/>
            <person name="Gautier V."/>
            <person name="Ament-velasquez S.L."/>
            <person name="Kruys A."/>
            <person name="Hutchinson M.I."/>
            <person name="Powell A.J."/>
            <person name="Barry K."/>
            <person name="Miller A.N."/>
            <person name="Grigoriev I.V."/>
            <person name="Debuchy R."/>
            <person name="Gladieux P."/>
            <person name="Thoren M.H."/>
            <person name="Johannesson H."/>
        </authorList>
    </citation>
    <scope>NUCLEOTIDE SEQUENCE</scope>
    <source>
        <strain evidence="3">CBS 232.78</strain>
    </source>
</reference>
<dbReference type="EMBL" id="JAULSW010000004">
    <property type="protein sequence ID" value="KAK3385992.1"/>
    <property type="molecule type" value="Genomic_DNA"/>
</dbReference>
<keyword evidence="4" id="KW-1185">Reference proteome</keyword>
<accession>A0AAE0NQR2</accession>
<comment type="caution">
    <text evidence="3">The sequence shown here is derived from an EMBL/GenBank/DDBJ whole genome shotgun (WGS) entry which is preliminary data.</text>
</comment>
<feature type="domain" description="Ecp2 effector protein-like" evidence="2">
    <location>
        <begin position="46"/>
        <end position="148"/>
    </location>
</feature>
<keyword evidence="1" id="KW-0732">Signal</keyword>
<evidence type="ECO:0000256" key="1">
    <source>
        <dbReference type="SAM" id="SignalP"/>
    </source>
</evidence>
<evidence type="ECO:0000259" key="2">
    <source>
        <dbReference type="Pfam" id="PF14856"/>
    </source>
</evidence>
<feature type="signal peptide" evidence="1">
    <location>
        <begin position="1"/>
        <end position="21"/>
    </location>
</feature>
<proteinExistence type="predicted"/>
<organism evidence="3 4">
    <name type="scientific">Podospora didyma</name>
    <dbReference type="NCBI Taxonomy" id="330526"/>
    <lineage>
        <taxon>Eukaryota</taxon>
        <taxon>Fungi</taxon>
        <taxon>Dikarya</taxon>
        <taxon>Ascomycota</taxon>
        <taxon>Pezizomycotina</taxon>
        <taxon>Sordariomycetes</taxon>
        <taxon>Sordariomycetidae</taxon>
        <taxon>Sordariales</taxon>
        <taxon>Podosporaceae</taxon>
        <taxon>Podospora</taxon>
    </lineage>
</organism>
<dbReference type="AlphaFoldDB" id="A0AAE0NQR2"/>
<evidence type="ECO:0000313" key="3">
    <source>
        <dbReference type="EMBL" id="KAK3385992.1"/>
    </source>
</evidence>
<protein>
    <submittedName>
        <fullName evidence="3">Necrosis-inducing factor-domain-containing protein</fullName>
    </submittedName>
</protein>
<dbReference type="Pfam" id="PF14856">
    <property type="entry name" value="Hce2"/>
    <property type="match status" value="1"/>
</dbReference>
<reference evidence="3" key="1">
    <citation type="journal article" date="2023" name="Mol. Phylogenet. Evol.">
        <title>Genome-scale phylogeny and comparative genomics of the fungal order Sordariales.</title>
        <authorList>
            <person name="Hensen N."/>
            <person name="Bonometti L."/>
            <person name="Westerberg I."/>
            <person name="Brannstrom I.O."/>
            <person name="Guillou S."/>
            <person name="Cros-Aarteil S."/>
            <person name="Calhoun S."/>
            <person name="Haridas S."/>
            <person name="Kuo A."/>
            <person name="Mondo S."/>
            <person name="Pangilinan J."/>
            <person name="Riley R."/>
            <person name="LaButti K."/>
            <person name="Andreopoulos B."/>
            <person name="Lipzen A."/>
            <person name="Chen C."/>
            <person name="Yan M."/>
            <person name="Daum C."/>
            <person name="Ng V."/>
            <person name="Clum A."/>
            <person name="Steindorff A."/>
            <person name="Ohm R.A."/>
            <person name="Martin F."/>
            <person name="Silar P."/>
            <person name="Natvig D.O."/>
            <person name="Lalanne C."/>
            <person name="Gautier V."/>
            <person name="Ament-Velasquez S.L."/>
            <person name="Kruys A."/>
            <person name="Hutchinson M.I."/>
            <person name="Powell A.J."/>
            <person name="Barry K."/>
            <person name="Miller A.N."/>
            <person name="Grigoriev I.V."/>
            <person name="Debuchy R."/>
            <person name="Gladieux P."/>
            <person name="Hiltunen Thoren M."/>
            <person name="Johannesson H."/>
        </authorList>
    </citation>
    <scope>NUCLEOTIDE SEQUENCE</scope>
    <source>
        <strain evidence="3">CBS 232.78</strain>
    </source>
</reference>
<dbReference type="InterPro" id="IPR029226">
    <property type="entry name" value="Ecp2-like"/>
</dbReference>
<sequence length="173" mass="18613">MKTHLTLIILSLTLLILLAEATPTPAIHPGPGWIPLDKRDDQRKECGPANITDRTSLASPLVADCRQLAFNIRDGGSWSVLGSAQKQILQCKSCAFGVTGSSVTGRVDTYYVGNRDVIEMIDRSIGEFKGHVNEKGEGIIGAEGNMPCKAMFSTDTIVNWGIYNTGFVPPPAP</sequence>
<evidence type="ECO:0000313" key="4">
    <source>
        <dbReference type="Proteomes" id="UP001285441"/>
    </source>
</evidence>
<gene>
    <name evidence="3" type="ORF">B0H63DRAFT_523315</name>
</gene>
<name>A0AAE0NQR2_9PEZI</name>
<dbReference type="Proteomes" id="UP001285441">
    <property type="component" value="Unassembled WGS sequence"/>
</dbReference>
<feature type="chain" id="PRO_5042144850" evidence="1">
    <location>
        <begin position="22"/>
        <end position="173"/>
    </location>
</feature>